<evidence type="ECO:0000313" key="1">
    <source>
        <dbReference type="EMBL" id="MWB96189.1"/>
    </source>
</evidence>
<dbReference type="AlphaFoldDB" id="A0A6I4NWW1"/>
<gene>
    <name evidence="1" type="ORF">GON26_17645</name>
</gene>
<sequence length="227" mass="26654">MNLAEHYNQLYHNAAKLILAEEYALDLEIKNRQDNRFGLTLIIRPDQKIKAEIQAFLNELKKVESSQYYYPDSDIHITVLGIISCYEGFTLDQINVEDYITVINQSLTDLGKIKIEFRGVTASPSAIMIQGFLPDETLNNLRNTLRENFKNSDLKQSIDSRYSISAAHSTVMRFQEKLQNSKKLIEIMEEYRDYDFGKFDVEKLELVYNDWYQRETKTIDLCDFHLR</sequence>
<dbReference type="InterPro" id="IPR009097">
    <property type="entry name" value="Cyclic_Pdiesterase"/>
</dbReference>
<accession>A0A6I4NWW1</accession>
<proteinExistence type="predicted"/>
<dbReference type="SUPFAM" id="SSF55144">
    <property type="entry name" value="LigT-like"/>
    <property type="match status" value="1"/>
</dbReference>
<dbReference type="RefSeq" id="WP_160376090.1">
    <property type="nucleotide sequence ID" value="NZ_WSTB01000011.1"/>
</dbReference>
<protein>
    <submittedName>
        <fullName evidence="1">Mutarotase</fullName>
    </submittedName>
</protein>
<dbReference type="Pfam" id="PF13563">
    <property type="entry name" value="2_5_RNA_ligase2"/>
    <property type="match status" value="1"/>
</dbReference>
<evidence type="ECO:0000313" key="2">
    <source>
        <dbReference type="Proteomes" id="UP000471501"/>
    </source>
</evidence>
<dbReference type="EMBL" id="WSTB01000011">
    <property type="protein sequence ID" value="MWB96189.1"/>
    <property type="molecule type" value="Genomic_DNA"/>
</dbReference>
<organism evidence="1 2">
    <name type="scientific">Flavobacterium hydrocarbonoxydans</name>
    <dbReference type="NCBI Taxonomy" id="2683249"/>
    <lineage>
        <taxon>Bacteria</taxon>
        <taxon>Pseudomonadati</taxon>
        <taxon>Bacteroidota</taxon>
        <taxon>Flavobacteriia</taxon>
        <taxon>Flavobacteriales</taxon>
        <taxon>Flavobacteriaceae</taxon>
        <taxon>Flavobacterium</taxon>
    </lineage>
</organism>
<keyword evidence="2" id="KW-1185">Reference proteome</keyword>
<comment type="caution">
    <text evidence="1">The sequence shown here is derived from an EMBL/GenBank/DDBJ whole genome shotgun (WGS) entry which is preliminary data.</text>
</comment>
<reference evidence="1 2" key="1">
    <citation type="submission" date="2019-12" db="EMBL/GenBank/DDBJ databases">
        <authorList>
            <person name="Kim Y.S."/>
        </authorList>
    </citation>
    <scope>NUCLEOTIDE SEQUENCE [LARGE SCALE GENOMIC DNA]</scope>
    <source>
        <strain evidence="1 2">GA093</strain>
    </source>
</reference>
<dbReference type="Proteomes" id="UP000471501">
    <property type="component" value="Unassembled WGS sequence"/>
</dbReference>
<name>A0A6I4NWW1_9FLAO</name>
<dbReference type="Gene3D" id="3.90.1140.10">
    <property type="entry name" value="Cyclic phosphodiesterase"/>
    <property type="match status" value="1"/>
</dbReference>